<dbReference type="InterPro" id="IPR056884">
    <property type="entry name" value="NPHP3-like_N"/>
</dbReference>
<evidence type="ECO:0000259" key="4">
    <source>
        <dbReference type="Pfam" id="PF24883"/>
    </source>
</evidence>
<feature type="chain" id="PRO_5042175014" description="NACHT domain-containing protein" evidence="3">
    <location>
        <begin position="19"/>
        <end position="659"/>
    </location>
</feature>
<dbReference type="PANTHER" id="PTHR10039">
    <property type="entry name" value="AMELOGENIN"/>
    <property type="match status" value="1"/>
</dbReference>
<dbReference type="AlphaFoldDB" id="A0AAE0XB51"/>
<organism evidence="6 7">
    <name type="scientific">Podospora appendiculata</name>
    <dbReference type="NCBI Taxonomy" id="314037"/>
    <lineage>
        <taxon>Eukaryota</taxon>
        <taxon>Fungi</taxon>
        <taxon>Dikarya</taxon>
        <taxon>Ascomycota</taxon>
        <taxon>Pezizomycotina</taxon>
        <taxon>Sordariomycetes</taxon>
        <taxon>Sordariomycetidae</taxon>
        <taxon>Sordariales</taxon>
        <taxon>Podosporaceae</taxon>
        <taxon>Podospora</taxon>
    </lineage>
</organism>
<reference evidence="6" key="2">
    <citation type="submission" date="2023-06" db="EMBL/GenBank/DDBJ databases">
        <authorList>
            <consortium name="Lawrence Berkeley National Laboratory"/>
            <person name="Haridas S."/>
            <person name="Hensen N."/>
            <person name="Bonometti L."/>
            <person name="Westerberg I."/>
            <person name="Brannstrom I.O."/>
            <person name="Guillou S."/>
            <person name="Cros-Aarteil S."/>
            <person name="Calhoun S."/>
            <person name="Kuo A."/>
            <person name="Mondo S."/>
            <person name="Pangilinan J."/>
            <person name="Riley R."/>
            <person name="Labutti K."/>
            <person name="Andreopoulos B."/>
            <person name="Lipzen A."/>
            <person name="Chen C."/>
            <person name="Yanf M."/>
            <person name="Daum C."/>
            <person name="Ng V."/>
            <person name="Clum A."/>
            <person name="Steindorff A."/>
            <person name="Ohm R."/>
            <person name="Martin F."/>
            <person name="Silar P."/>
            <person name="Natvig D."/>
            <person name="Lalanne C."/>
            <person name="Gautier V."/>
            <person name="Ament-Velasquez S.L."/>
            <person name="Kruys A."/>
            <person name="Hutchinson M.I."/>
            <person name="Powell A.J."/>
            <person name="Barry K."/>
            <person name="Miller A.N."/>
            <person name="Grigoriev I.V."/>
            <person name="Debuchy R."/>
            <person name="Gladieux P."/>
            <person name="Thoren M.H."/>
            <person name="Johannesson H."/>
        </authorList>
    </citation>
    <scope>NUCLEOTIDE SEQUENCE</scope>
    <source>
        <strain evidence="6">CBS 314.62</strain>
    </source>
</reference>
<evidence type="ECO:0000313" key="7">
    <source>
        <dbReference type="Proteomes" id="UP001270362"/>
    </source>
</evidence>
<evidence type="ECO:0000256" key="1">
    <source>
        <dbReference type="ARBA" id="ARBA00022737"/>
    </source>
</evidence>
<accession>A0AAE0XB51</accession>
<feature type="domain" description="Nephrocystin 3-like N-terminal" evidence="4">
    <location>
        <begin position="246"/>
        <end position="408"/>
    </location>
</feature>
<evidence type="ECO:0000256" key="3">
    <source>
        <dbReference type="SAM" id="SignalP"/>
    </source>
</evidence>
<dbReference type="InterPro" id="IPR056693">
    <property type="entry name" value="DUF7791"/>
</dbReference>
<gene>
    <name evidence="6" type="ORF">B0T22DRAFT_367154</name>
</gene>
<feature type="domain" description="DUF7791" evidence="5">
    <location>
        <begin position="522"/>
        <end position="636"/>
    </location>
</feature>
<dbReference type="Pfam" id="PF25053">
    <property type="entry name" value="DUF7791"/>
    <property type="match status" value="1"/>
</dbReference>
<dbReference type="PANTHER" id="PTHR10039:SF5">
    <property type="entry name" value="NACHT DOMAIN-CONTAINING PROTEIN"/>
    <property type="match status" value="1"/>
</dbReference>
<evidence type="ECO:0000313" key="6">
    <source>
        <dbReference type="EMBL" id="KAK3689216.1"/>
    </source>
</evidence>
<proteinExistence type="predicted"/>
<comment type="caution">
    <text evidence="6">The sequence shown here is derived from an EMBL/GenBank/DDBJ whole genome shotgun (WGS) entry which is preliminary data.</text>
</comment>
<feature type="region of interest" description="Disordered" evidence="2">
    <location>
        <begin position="221"/>
        <end position="240"/>
    </location>
</feature>
<evidence type="ECO:0008006" key="8">
    <source>
        <dbReference type="Google" id="ProtNLM"/>
    </source>
</evidence>
<feature type="signal peptide" evidence="3">
    <location>
        <begin position="1"/>
        <end position="18"/>
    </location>
</feature>
<dbReference type="InterPro" id="IPR027417">
    <property type="entry name" value="P-loop_NTPase"/>
</dbReference>
<dbReference type="Pfam" id="PF24883">
    <property type="entry name" value="NPHP3_N"/>
    <property type="match status" value="1"/>
</dbReference>
<evidence type="ECO:0000259" key="5">
    <source>
        <dbReference type="Pfam" id="PF25053"/>
    </source>
</evidence>
<dbReference type="Proteomes" id="UP001270362">
    <property type="component" value="Unassembled WGS sequence"/>
</dbReference>
<dbReference type="EMBL" id="JAULSO010000002">
    <property type="protein sequence ID" value="KAK3689216.1"/>
    <property type="molecule type" value="Genomic_DNA"/>
</dbReference>
<feature type="non-terminal residue" evidence="6">
    <location>
        <position position="1"/>
    </location>
</feature>
<reference evidence="6" key="1">
    <citation type="journal article" date="2023" name="Mol. Phylogenet. Evol.">
        <title>Genome-scale phylogeny and comparative genomics of the fungal order Sordariales.</title>
        <authorList>
            <person name="Hensen N."/>
            <person name="Bonometti L."/>
            <person name="Westerberg I."/>
            <person name="Brannstrom I.O."/>
            <person name="Guillou S."/>
            <person name="Cros-Aarteil S."/>
            <person name="Calhoun S."/>
            <person name="Haridas S."/>
            <person name="Kuo A."/>
            <person name="Mondo S."/>
            <person name="Pangilinan J."/>
            <person name="Riley R."/>
            <person name="LaButti K."/>
            <person name="Andreopoulos B."/>
            <person name="Lipzen A."/>
            <person name="Chen C."/>
            <person name="Yan M."/>
            <person name="Daum C."/>
            <person name="Ng V."/>
            <person name="Clum A."/>
            <person name="Steindorff A."/>
            <person name="Ohm R.A."/>
            <person name="Martin F."/>
            <person name="Silar P."/>
            <person name="Natvig D.O."/>
            <person name="Lalanne C."/>
            <person name="Gautier V."/>
            <person name="Ament-Velasquez S.L."/>
            <person name="Kruys A."/>
            <person name="Hutchinson M.I."/>
            <person name="Powell A.J."/>
            <person name="Barry K."/>
            <person name="Miller A.N."/>
            <person name="Grigoriev I.V."/>
            <person name="Debuchy R."/>
            <person name="Gladieux P."/>
            <person name="Hiltunen Thoren M."/>
            <person name="Johannesson H."/>
        </authorList>
    </citation>
    <scope>NUCLEOTIDE SEQUENCE</scope>
    <source>
        <strain evidence="6">CBS 314.62</strain>
    </source>
</reference>
<keyword evidence="7" id="KW-1185">Reference proteome</keyword>
<keyword evidence="3" id="KW-0732">Signal</keyword>
<name>A0AAE0XB51_9PEZI</name>
<protein>
    <recommendedName>
        <fullName evidence="8">NACHT domain-containing protein</fullName>
    </recommendedName>
</protein>
<sequence length="659" mass="73585">MEALAALGVACIIMQVLSCGHELFSLCKRLFRTGKADYALKENAEAMQRLSMTLQKSLAVLPQHATEAEHELLKIADACLASSTELVAELEKASGGSTKGKWGAAIGSALKMKLRMGHIEHLEKKMQQCQQTLESGLLLRICALQDFIVAYSNGHTELSGLITTVKTQLSTEFSRVHDQATRARLLKSLKYDGMNEHRNMINENHEGTFQWIFADSGTTANDTDSESTWPSANTSRSQHSNQAKWSSFPNWLQSDGKLYWVSGKAGAGKSTLMSFLIHNTRTHGSLQRWRSSTRIIAHFLWSSGRPLQKSTKGILCSLLHQLLSCDEEGLDSTLQKFPASHAKDDDTDWSEAELEAALVHAISTVSHATCVFIDGLDEIIPSDGPFKIIELVSRLQDAHNIKLCISSRPEPAFETQFSQLPKLRLQDLTKPEIRCYVTATMKSYSASTQKELCPGCERFIDVLCWKADGVFLWVRLVLNSMRKGLTNGDSLDLLQRRLDKLPGDIYELFKDMWSRLGEDAEFYQATAAKHFNFVLQDGTISGEFKPTGQSGLRVLSLMIATDSQASTAVLDPVGNLNFSDDYFVRRCEAVIKHVQTRCAGLLEYGPCVDFDNIRFIHRSARDFLLSSTEGSEILSHDHSNADERLIQLLRVYLVISYLF</sequence>
<dbReference type="Gene3D" id="3.40.50.300">
    <property type="entry name" value="P-loop containing nucleotide triphosphate hydrolases"/>
    <property type="match status" value="1"/>
</dbReference>
<evidence type="ECO:0000256" key="2">
    <source>
        <dbReference type="SAM" id="MobiDB-lite"/>
    </source>
</evidence>
<dbReference type="SUPFAM" id="SSF52540">
    <property type="entry name" value="P-loop containing nucleoside triphosphate hydrolases"/>
    <property type="match status" value="1"/>
</dbReference>
<keyword evidence="1" id="KW-0677">Repeat</keyword>